<proteinExistence type="predicted"/>
<reference evidence="2" key="1">
    <citation type="submission" date="2022-11" db="UniProtKB">
        <authorList>
            <consortium name="WormBaseParasite"/>
        </authorList>
    </citation>
    <scope>IDENTIFICATION</scope>
</reference>
<name>A0AC35ESG2_9BILA</name>
<evidence type="ECO:0000313" key="1">
    <source>
        <dbReference type="Proteomes" id="UP000887580"/>
    </source>
</evidence>
<sequence length="300" mass="33343">MWKPKFMTPEEITSSNFKDFGEGIPYFGEGIPCLLGIDEAGRGPVLGPLVYGCAVSALDQREKLLKLGVDDSKALTEKRREEIFKLMDKDPDTQDFVAFAVQVMSPRLISASMYRRIKTNLNEISHTCAIALIQLALDSGINVTEVYVDTVGPKGTYQAMLQRRFPALAITVKEKADSEFPIVSAASIAAKVIRDRRIESWEFTEKELILPKDGIGSGYPGDPSTKKFISDCIHPVFGYPSIARFSWKTAELALENGALEVRWEDDVPVEKQIKSYFDAKPKNEAASLLAEWNLKAVTSL</sequence>
<accession>A0AC35ESG2</accession>
<evidence type="ECO:0000313" key="2">
    <source>
        <dbReference type="WBParaSite" id="PS1159_v2.g10354.t1"/>
    </source>
</evidence>
<organism evidence="1 2">
    <name type="scientific">Panagrolaimus sp. PS1159</name>
    <dbReference type="NCBI Taxonomy" id="55785"/>
    <lineage>
        <taxon>Eukaryota</taxon>
        <taxon>Metazoa</taxon>
        <taxon>Ecdysozoa</taxon>
        <taxon>Nematoda</taxon>
        <taxon>Chromadorea</taxon>
        <taxon>Rhabditida</taxon>
        <taxon>Tylenchina</taxon>
        <taxon>Panagrolaimomorpha</taxon>
        <taxon>Panagrolaimoidea</taxon>
        <taxon>Panagrolaimidae</taxon>
        <taxon>Panagrolaimus</taxon>
    </lineage>
</organism>
<dbReference type="WBParaSite" id="PS1159_v2.g10354.t1">
    <property type="protein sequence ID" value="PS1159_v2.g10354.t1"/>
    <property type="gene ID" value="PS1159_v2.g10354"/>
</dbReference>
<dbReference type="Proteomes" id="UP000887580">
    <property type="component" value="Unplaced"/>
</dbReference>
<protein>
    <submittedName>
        <fullName evidence="2">Ribonuclease</fullName>
    </submittedName>
</protein>